<comment type="caution">
    <text evidence="2">The sequence shown here is derived from an EMBL/GenBank/DDBJ whole genome shotgun (WGS) entry which is preliminary data.</text>
</comment>
<evidence type="ECO:0000313" key="2">
    <source>
        <dbReference type="EMBL" id="TPG11007.1"/>
    </source>
</evidence>
<name>A0A502CCW9_9GAMM</name>
<evidence type="ECO:0000256" key="1">
    <source>
        <dbReference type="SAM" id="Phobius"/>
    </source>
</evidence>
<keyword evidence="1" id="KW-0472">Membrane</keyword>
<evidence type="ECO:0008006" key="4">
    <source>
        <dbReference type="Google" id="ProtNLM"/>
    </source>
</evidence>
<protein>
    <recommendedName>
        <fullName evidence="4">DUF2306 domain-containing protein</fullName>
    </recommendedName>
</protein>
<gene>
    <name evidence="2" type="ORF">EAH88_00120</name>
</gene>
<organism evidence="2 3">
    <name type="scientific">Rhodanobacter glycinis</name>
    <dbReference type="NCBI Taxonomy" id="582702"/>
    <lineage>
        <taxon>Bacteria</taxon>
        <taxon>Pseudomonadati</taxon>
        <taxon>Pseudomonadota</taxon>
        <taxon>Gammaproteobacteria</taxon>
        <taxon>Lysobacterales</taxon>
        <taxon>Rhodanobacteraceae</taxon>
        <taxon>Rhodanobacter</taxon>
    </lineage>
</organism>
<feature type="transmembrane region" description="Helical" evidence="1">
    <location>
        <begin position="157"/>
        <end position="176"/>
    </location>
</feature>
<feature type="transmembrane region" description="Helical" evidence="1">
    <location>
        <begin position="123"/>
        <end position="145"/>
    </location>
</feature>
<keyword evidence="1" id="KW-0812">Transmembrane</keyword>
<dbReference type="AlphaFoldDB" id="A0A502CCW9"/>
<accession>A0A502CCW9</accession>
<keyword evidence="1" id="KW-1133">Transmembrane helix</keyword>
<feature type="transmembrane region" description="Helical" evidence="1">
    <location>
        <begin position="219"/>
        <end position="239"/>
    </location>
</feature>
<feature type="transmembrane region" description="Helical" evidence="1">
    <location>
        <begin position="18"/>
        <end position="40"/>
    </location>
</feature>
<feature type="transmembrane region" description="Helical" evidence="1">
    <location>
        <begin position="188"/>
        <end position="207"/>
    </location>
</feature>
<dbReference type="RefSeq" id="WP_140648217.1">
    <property type="nucleotide sequence ID" value="NZ_RCZB01000002.1"/>
</dbReference>
<reference evidence="2 3" key="1">
    <citation type="journal article" date="2019" name="Environ. Microbiol.">
        <title>Species interactions and distinct microbial communities in high Arctic permafrost affected cryosols are associated with the CH4 and CO2 gas fluxes.</title>
        <authorList>
            <person name="Altshuler I."/>
            <person name="Hamel J."/>
            <person name="Turney S."/>
            <person name="Magnuson E."/>
            <person name="Levesque R."/>
            <person name="Greer C."/>
            <person name="Whyte L.G."/>
        </authorList>
    </citation>
    <scope>NUCLEOTIDE SEQUENCE [LARGE SCALE GENOMIC DNA]</scope>
    <source>
        <strain evidence="2 3">S13Y</strain>
    </source>
</reference>
<evidence type="ECO:0000313" key="3">
    <source>
        <dbReference type="Proteomes" id="UP000319486"/>
    </source>
</evidence>
<proteinExistence type="predicted"/>
<feature type="transmembrane region" description="Helical" evidence="1">
    <location>
        <begin position="52"/>
        <end position="73"/>
    </location>
</feature>
<dbReference type="Proteomes" id="UP000319486">
    <property type="component" value="Unassembled WGS sequence"/>
</dbReference>
<dbReference type="OrthoDB" id="648493at2"/>
<sequence>MNAPVAAIRAGVVEGRYFYVWMATVFVLVAFGGFVPTYWAPVVTHRFHAPPVVHIHGILMFTWTCFYFVQTALVATRRTLDHRAWGLAGIALFSTIACMILVGEMAVLKRDEARGMGEAAQHFAAVTLCAWPLMVGMFTLAIVNIRRPEVHKRLMTLLMIGMMTPAIARVFLTLLAPPGAAAGGPPPPFVSIPPALVADLLLVVAMVRDWRIFGRPHRVYVIGGLALLAQQLLTVPFAATPTWMAIVHAFESLAG</sequence>
<keyword evidence="3" id="KW-1185">Reference proteome</keyword>
<dbReference type="EMBL" id="RCZO01000001">
    <property type="protein sequence ID" value="TPG11007.1"/>
    <property type="molecule type" value="Genomic_DNA"/>
</dbReference>
<feature type="transmembrane region" description="Helical" evidence="1">
    <location>
        <begin position="85"/>
        <end position="103"/>
    </location>
</feature>